<feature type="region of interest" description="Disordered" evidence="1">
    <location>
        <begin position="597"/>
        <end position="626"/>
    </location>
</feature>
<name>A0A4T0IG98_WALIC</name>
<protein>
    <submittedName>
        <fullName evidence="2">Uncharacterized protein</fullName>
    </submittedName>
</protein>
<organism evidence="2 3">
    <name type="scientific">Wallemia ichthyophaga</name>
    <dbReference type="NCBI Taxonomy" id="245174"/>
    <lineage>
        <taxon>Eukaryota</taxon>
        <taxon>Fungi</taxon>
        <taxon>Dikarya</taxon>
        <taxon>Basidiomycota</taxon>
        <taxon>Wallemiomycotina</taxon>
        <taxon>Wallemiomycetes</taxon>
        <taxon>Wallemiales</taxon>
        <taxon>Wallemiaceae</taxon>
        <taxon>Wallemia</taxon>
    </lineage>
</organism>
<evidence type="ECO:0000256" key="1">
    <source>
        <dbReference type="SAM" id="MobiDB-lite"/>
    </source>
</evidence>
<dbReference type="InterPro" id="IPR042859">
    <property type="entry name" value="NOL11"/>
</dbReference>
<reference evidence="2 3" key="1">
    <citation type="submission" date="2019-03" db="EMBL/GenBank/DDBJ databases">
        <title>Sequencing 23 genomes of Wallemia ichthyophaga.</title>
        <authorList>
            <person name="Gostincar C."/>
        </authorList>
    </citation>
    <scope>NUCLEOTIDE SEQUENCE [LARGE SCALE GENOMIC DNA]</scope>
    <source>
        <strain evidence="2 3">EXF-6200</strain>
    </source>
</reference>
<dbReference type="GO" id="GO:0030490">
    <property type="term" value="P:maturation of SSU-rRNA"/>
    <property type="evidence" value="ECO:0007669"/>
    <property type="project" value="InterPro"/>
</dbReference>
<dbReference type="GO" id="GO:0005730">
    <property type="term" value="C:nucleolus"/>
    <property type="evidence" value="ECO:0007669"/>
    <property type="project" value="TreeGrafter"/>
</dbReference>
<accession>A0A4T0IG98</accession>
<evidence type="ECO:0000313" key="2">
    <source>
        <dbReference type="EMBL" id="TIB28719.1"/>
    </source>
</evidence>
<dbReference type="AlphaFoldDB" id="A0A4T0IG98"/>
<sequence>MIDEPFQLSNYTVKQANRPFNVKGKSSSSHATDLATLTVQADGIHLLDIASQNTLQSFSTGPSTAFASAATTFVEELKDGNITRRTVALSGSSTKKQKVLSWRETLSASQASHLGGQSQQEDFEIDGAAATLHPIPVSPPTMLIGYPDGSYLYTHSDFTRIEQVKSDSHQRQLGEFVFAADNVPFLPKAEVARYVVLTVSQGNKDKSITINAYQVLNNAARALELLGNAIVPFEETIRSISASSTGQLHIVDRTNKFNSIEIQSINKNQLIYKHLSSISIKDTYKDLAVLGLKNSLALLVARKENQIVLTVWDTTLKIMLSEYEFAIPQSVGSSEVELELSDISVTTAMLAISSKSSKRSQAVVMVVPFSVPSQSTILAALGREQVTQKYLSKPSKGVQQKSASPLDPDQSKLQETLSLIEKIITDPQTDSEEATAVLNEYFKTENLRLRNIANELFRADLADAALESFGKDVDQKTIKEESMKNISTEPVLPRWFVKSLIELIFKNALKEKVSHSNKHEKVFEFQPSHYSRTLVSRLIWLHVISNDYAIYWGGILQALWKCKDAKSLIPAITQVGDIPEASLVSILKSEIALHRTQQEEQRKTKEDTDKMEVDGDSKTDQSSKSKGFEGFAQVDGVLKAVIMSDYTPGLMRRSFYEQFADGDDINRLFKKVEFWLHKEFTHPQTDISNISNKAQKDAIRERVKGIRAPKKYQLTLENLTRMAQVLLDAFFPILLHYEVSYYQVEKLNNTLKELTEREQAHADLRRLLETFAAKATATKDKLEPQMSVKAAKEEKRSLGVGSYAIEQFDLE</sequence>
<comment type="caution">
    <text evidence="2">The sequence shown here is derived from an EMBL/GenBank/DDBJ whole genome shotgun (WGS) entry which is preliminary data.</text>
</comment>
<evidence type="ECO:0000313" key="3">
    <source>
        <dbReference type="Proteomes" id="UP000310689"/>
    </source>
</evidence>
<dbReference type="Proteomes" id="UP000310689">
    <property type="component" value="Unassembled WGS sequence"/>
</dbReference>
<dbReference type="EMBL" id="SPOI01000326">
    <property type="protein sequence ID" value="TIB28719.1"/>
    <property type="molecule type" value="Genomic_DNA"/>
</dbReference>
<dbReference type="PANTHER" id="PTHR15633">
    <property type="entry name" value="NUCLEOLAR PROTEIN 11"/>
    <property type="match status" value="1"/>
</dbReference>
<dbReference type="PANTHER" id="PTHR15633:SF2">
    <property type="entry name" value="NUCLEOLAR PROTEIN 11"/>
    <property type="match status" value="1"/>
</dbReference>
<dbReference type="GO" id="GO:0003723">
    <property type="term" value="F:RNA binding"/>
    <property type="evidence" value="ECO:0007669"/>
    <property type="project" value="TreeGrafter"/>
</dbReference>
<proteinExistence type="predicted"/>
<gene>
    <name evidence="2" type="ORF">E3P86_03810</name>
</gene>